<reference evidence="1 2" key="1">
    <citation type="submission" date="2022-07" db="EMBL/GenBank/DDBJ databases">
        <title>Genome sequence of Terrisporobacter mayombei DSM6539.</title>
        <authorList>
            <person name="Boeer T."/>
            <person name="Bengelsdorf F.R."/>
            <person name="Daniel R."/>
            <person name="Poehlein A."/>
        </authorList>
    </citation>
    <scope>NUCLEOTIDE SEQUENCE [LARGE SCALE GENOMIC DNA]</scope>
    <source>
        <strain evidence="1 2">DSM 6539</strain>
    </source>
</reference>
<dbReference type="RefSeq" id="WP_228105259.1">
    <property type="nucleotide sequence ID" value="NZ_JAHZMP010000003.1"/>
</dbReference>
<evidence type="ECO:0000313" key="2">
    <source>
        <dbReference type="Proteomes" id="UP001235030"/>
    </source>
</evidence>
<sequence length="66" mass="7403">MGINLYNEKIDFIGTYDVEGEEGSHTLPEDGKLGLSGNNNVIIEGHFNKDIPINKQLIMKIDNMRV</sequence>
<keyword evidence="2" id="KW-1185">Reference proteome</keyword>
<protein>
    <submittedName>
        <fullName evidence="1">Uncharacterized protein</fullName>
    </submittedName>
</protein>
<name>A0ABY9Q7G4_9FIRM</name>
<accession>A0ABY9Q7G4</accession>
<evidence type="ECO:0000313" key="1">
    <source>
        <dbReference type="EMBL" id="WMT83005.1"/>
    </source>
</evidence>
<dbReference type="Proteomes" id="UP001235030">
    <property type="component" value="Chromosome"/>
</dbReference>
<organism evidence="1 2">
    <name type="scientific">Terrisporobacter mayombei</name>
    <dbReference type="NCBI Taxonomy" id="1541"/>
    <lineage>
        <taxon>Bacteria</taxon>
        <taxon>Bacillati</taxon>
        <taxon>Bacillota</taxon>
        <taxon>Clostridia</taxon>
        <taxon>Peptostreptococcales</taxon>
        <taxon>Peptostreptococcaceae</taxon>
        <taxon>Terrisporobacter</taxon>
    </lineage>
</organism>
<proteinExistence type="predicted"/>
<gene>
    <name evidence="1" type="ORF">TEMA_35030</name>
</gene>
<dbReference type="EMBL" id="CP101637">
    <property type="protein sequence ID" value="WMT83005.1"/>
    <property type="molecule type" value="Genomic_DNA"/>
</dbReference>